<sequence>MLAVCLLRAVLGRGRAPSPSPWNGHASRPYRGCRVVADSIPCSSCWLLLVGRRRRAAPSACAPCSRSAIECWASRRAGLPGLGLRVCAAQRTCGLSISCAR</sequence>
<dbReference type="KEGG" id="adl:AURDEDRAFT_117905"/>
<evidence type="ECO:0000313" key="1">
    <source>
        <dbReference type="EMBL" id="EJD33321.1"/>
    </source>
</evidence>
<dbReference type="InParanoid" id="J0LA85"/>
<dbReference type="Proteomes" id="UP000006514">
    <property type="component" value="Unassembled WGS sequence"/>
</dbReference>
<keyword evidence="2" id="KW-1185">Reference proteome</keyword>
<accession>J0LA85</accession>
<gene>
    <name evidence="1" type="ORF">AURDEDRAFT_117905</name>
</gene>
<dbReference type="AlphaFoldDB" id="J0LA85"/>
<reference evidence="2" key="1">
    <citation type="journal article" date="2012" name="Science">
        <title>The Paleozoic origin of enzymatic lignin decomposition reconstructed from 31 fungal genomes.</title>
        <authorList>
            <person name="Floudas D."/>
            <person name="Binder M."/>
            <person name="Riley R."/>
            <person name="Barry K."/>
            <person name="Blanchette R.A."/>
            <person name="Henrissat B."/>
            <person name="Martinez A.T."/>
            <person name="Otillar R."/>
            <person name="Spatafora J.W."/>
            <person name="Yadav J.S."/>
            <person name="Aerts A."/>
            <person name="Benoit I."/>
            <person name="Boyd A."/>
            <person name="Carlson A."/>
            <person name="Copeland A."/>
            <person name="Coutinho P.M."/>
            <person name="de Vries R.P."/>
            <person name="Ferreira P."/>
            <person name="Findley K."/>
            <person name="Foster B."/>
            <person name="Gaskell J."/>
            <person name="Glotzer D."/>
            <person name="Gorecki P."/>
            <person name="Heitman J."/>
            <person name="Hesse C."/>
            <person name="Hori C."/>
            <person name="Igarashi K."/>
            <person name="Jurgens J.A."/>
            <person name="Kallen N."/>
            <person name="Kersten P."/>
            <person name="Kohler A."/>
            <person name="Kuees U."/>
            <person name="Kumar T.K.A."/>
            <person name="Kuo A."/>
            <person name="LaButti K."/>
            <person name="Larrondo L.F."/>
            <person name="Lindquist E."/>
            <person name="Ling A."/>
            <person name="Lombard V."/>
            <person name="Lucas S."/>
            <person name="Lundell T."/>
            <person name="Martin R."/>
            <person name="McLaughlin D.J."/>
            <person name="Morgenstern I."/>
            <person name="Morin E."/>
            <person name="Murat C."/>
            <person name="Nagy L.G."/>
            <person name="Nolan M."/>
            <person name="Ohm R.A."/>
            <person name="Patyshakuliyeva A."/>
            <person name="Rokas A."/>
            <person name="Ruiz-Duenas F.J."/>
            <person name="Sabat G."/>
            <person name="Salamov A."/>
            <person name="Samejima M."/>
            <person name="Schmutz J."/>
            <person name="Slot J.C."/>
            <person name="St John F."/>
            <person name="Stenlid J."/>
            <person name="Sun H."/>
            <person name="Sun S."/>
            <person name="Syed K."/>
            <person name="Tsang A."/>
            <person name="Wiebenga A."/>
            <person name="Young D."/>
            <person name="Pisabarro A."/>
            <person name="Eastwood D.C."/>
            <person name="Martin F."/>
            <person name="Cullen D."/>
            <person name="Grigoriev I.V."/>
            <person name="Hibbett D.S."/>
        </authorList>
    </citation>
    <scope>NUCLEOTIDE SEQUENCE [LARGE SCALE GENOMIC DNA]</scope>
    <source>
        <strain evidence="2">TFB10046</strain>
    </source>
</reference>
<evidence type="ECO:0000313" key="2">
    <source>
        <dbReference type="Proteomes" id="UP000006514"/>
    </source>
</evidence>
<protein>
    <submittedName>
        <fullName evidence="1">Uncharacterized protein</fullName>
    </submittedName>
</protein>
<organism evidence="1 2">
    <name type="scientific">Auricularia subglabra (strain TFB-10046 / SS5)</name>
    <name type="common">White-rot fungus</name>
    <name type="synonym">Auricularia delicata (strain TFB10046)</name>
    <dbReference type="NCBI Taxonomy" id="717982"/>
    <lineage>
        <taxon>Eukaryota</taxon>
        <taxon>Fungi</taxon>
        <taxon>Dikarya</taxon>
        <taxon>Basidiomycota</taxon>
        <taxon>Agaricomycotina</taxon>
        <taxon>Agaricomycetes</taxon>
        <taxon>Auriculariales</taxon>
        <taxon>Auriculariaceae</taxon>
        <taxon>Auricularia</taxon>
    </lineage>
</organism>
<dbReference type="EMBL" id="JH688300">
    <property type="protein sequence ID" value="EJD33321.1"/>
    <property type="molecule type" value="Genomic_DNA"/>
</dbReference>
<proteinExistence type="predicted"/>
<name>J0LA85_AURST</name>